<dbReference type="STRING" id="1051890.A0A3N4LWX6"/>
<sequence length="263" mass="29425">MPLDLIPRLKSYLSPLYLLAVGLACTIVTAIEIVFFECRPKDILSISKWQDRAFSRTWAIIGPAMVNNAEPEIKTTVSQAFGTVVDVGPGEGFTLKYFDTTRITKVYGIEPNTDMHPVLREEIKRCQLSDIYTIVPSGVERFPNGEIPPGSVDSIVCIRTLCSVPNPRQTIKKLYDLLRPGGELLVFEHCAVPDYKVTSTERILQGIYNIPWPVLLGGCELNRKTDEWLKQAGEWRSIELGVSNRATGYEVMPHFLGRLVKAG</sequence>
<dbReference type="InterPro" id="IPR029063">
    <property type="entry name" value="SAM-dependent_MTases_sf"/>
</dbReference>
<evidence type="ECO:0000313" key="4">
    <source>
        <dbReference type="Proteomes" id="UP000267821"/>
    </source>
</evidence>
<dbReference type="GO" id="GO:0032259">
    <property type="term" value="P:methylation"/>
    <property type="evidence" value="ECO:0007669"/>
    <property type="project" value="UniProtKB-KW"/>
</dbReference>
<feature type="domain" description="Methyltransferase type 11" evidence="2">
    <location>
        <begin position="85"/>
        <end position="185"/>
    </location>
</feature>
<keyword evidence="1" id="KW-0472">Membrane</keyword>
<dbReference type="Proteomes" id="UP000267821">
    <property type="component" value="Unassembled WGS sequence"/>
</dbReference>
<feature type="transmembrane region" description="Helical" evidence="1">
    <location>
        <begin position="12"/>
        <end position="36"/>
    </location>
</feature>
<keyword evidence="1" id="KW-0812">Transmembrane</keyword>
<dbReference type="PANTHER" id="PTHR45036:SF1">
    <property type="entry name" value="METHYLTRANSFERASE LIKE 7A"/>
    <property type="match status" value="1"/>
</dbReference>
<evidence type="ECO:0000256" key="1">
    <source>
        <dbReference type="SAM" id="Phobius"/>
    </source>
</evidence>
<accession>A0A3N4LWX6</accession>
<reference evidence="3 4" key="1">
    <citation type="journal article" date="2018" name="Nat. Ecol. Evol.">
        <title>Pezizomycetes genomes reveal the molecular basis of ectomycorrhizal truffle lifestyle.</title>
        <authorList>
            <person name="Murat C."/>
            <person name="Payen T."/>
            <person name="Noel B."/>
            <person name="Kuo A."/>
            <person name="Morin E."/>
            <person name="Chen J."/>
            <person name="Kohler A."/>
            <person name="Krizsan K."/>
            <person name="Balestrini R."/>
            <person name="Da Silva C."/>
            <person name="Montanini B."/>
            <person name="Hainaut M."/>
            <person name="Levati E."/>
            <person name="Barry K.W."/>
            <person name="Belfiori B."/>
            <person name="Cichocki N."/>
            <person name="Clum A."/>
            <person name="Dockter R.B."/>
            <person name="Fauchery L."/>
            <person name="Guy J."/>
            <person name="Iotti M."/>
            <person name="Le Tacon F."/>
            <person name="Lindquist E.A."/>
            <person name="Lipzen A."/>
            <person name="Malagnac F."/>
            <person name="Mello A."/>
            <person name="Molinier V."/>
            <person name="Miyauchi S."/>
            <person name="Poulain J."/>
            <person name="Riccioni C."/>
            <person name="Rubini A."/>
            <person name="Sitrit Y."/>
            <person name="Splivallo R."/>
            <person name="Traeger S."/>
            <person name="Wang M."/>
            <person name="Zifcakova L."/>
            <person name="Wipf D."/>
            <person name="Zambonelli A."/>
            <person name="Paolocci F."/>
            <person name="Nowrousian M."/>
            <person name="Ottonello S."/>
            <person name="Baldrian P."/>
            <person name="Spatafora J.W."/>
            <person name="Henrissat B."/>
            <person name="Nagy L.G."/>
            <person name="Aury J.M."/>
            <person name="Wincker P."/>
            <person name="Grigoriev I.V."/>
            <person name="Bonfante P."/>
            <person name="Martin F.M."/>
        </authorList>
    </citation>
    <scope>NUCLEOTIDE SEQUENCE [LARGE SCALE GENOMIC DNA]</scope>
    <source>
        <strain evidence="3 4">ATCC MYA-4762</strain>
    </source>
</reference>
<dbReference type="InterPro" id="IPR013216">
    <property type="entry name" value="Methyltransf_11"/>
</dbReference>
<dbReference type="AlphaFoldDB" id="A0A3N4LWX6"/>
<dbReference type="Gene3D" id="3.40.50.150">
    <property type="entry name" value="Vaccinia Virus protein VP39"/>
    <property type="match status" value="1"/>
</dbReference>
<keyword evidence="3" id="KW-0808">Transferase</keyword>
<keyword evidence="1" id="KW-1133">Transmembrane helix</keyword>
<dbReference type="CDD" id="cd02440">
    <property type="entry name" value="AdoMet_MTases"/>
    <property type="match status" value="1"/>
</dbReference>
<proteinExistence type="predicted"/>
<evidence type="ECO:0000313" key="3">
    <source>
        <dbReference type="EMBL" id="RPB27394.1"/>
    </source>
</evidence>
<dbReference type="PANTHER" id="PTHR45036">
    <property type="entry name" value="METHYLTRANSFERASE LIKE 7B"/>
    <property type="match status" value="1"/>
</dbReference>
<dbReference type="Pfam" id="PF08241">
    <property type="entry name" value="Methyltransf_11"/>
    <property type="match status" value="1"/>
</dbReference>
<keyword evidence="4" id="KW-1185">Reference proteome</keyword>
<dbReference type="SUPFAM" id="SSF53335">
    <property type="entry name" value="S-adenosyl-L-methionine-dependent methyltransferases"/>
    <property type="match status" value="1"/>
</dbReference>
<gene>
    <name evidence="3" type="ORF">L211DRAFT_539276</name>
</gene>
<organism evidence="3 4">
    <name type="scientific">Terfezia boudieri ATCC MYA-4762</name>
    <dbReference type="NCBI Taxonomy" id="1051890"/>
    <lineage>
        <taxon>Eukaryota</taxon>
        <taxon>Fungi</taxon>
        <taxon>Dikarya</taxon>
        <taxon>Ascomycota</taxon>
        <taxon>Pezizomycotina</taxon>
        <taxon>Pezizomycetes</taxon>
        <taxon>Pezizales</taxon>
        <taxon>Pezizaceae</taxon>
        <taxon>Terfezia</taxon>
    </lineage>
</organism>
<dbReference type="InParanoid" id="A0A3N4LWX6"/>
<keyword evidence="3" id="KW-0489">Methyltransferase</keyword>
<dbReference type="EMBL" id="ML121531">
    <property type="protein sequence ID" value="RPB27394.1"/>
    <property type="molecule type" value="Genomic_DNA"/>
</dbReference>
<evidence type="ECO:0000259" key="2">
    <source>
        <dbReference type="Pfam" id="PF08241"/>
    </source>
</evidence>
<protein>
    <submittedName>
        <fullName evidence="3">S-adenosyl-L-methionine-dependent methyltransferase</fullName>
    </submittedName>
</protein>
<name>A0A3N4LWX6_9PEZI</name>
<dbReference type="InterPro" id="IPR052356">
    <property type="entry name" value="Thiol_S-MT"/>
</dbReference>
<dbReference type="OrthoDB" id="540004at2759"/>
<dbReference type="GO" id="GO:0008757">
    <property type="term" value="F:S-adenosylmethionine-dependent methyltransferase activity"/>
    <property type="evidence" value="ECO:0007669"/>
    <property type="project" value="InterPro"/>
</dbReference>